<dbReference type="GO" id="GO:0003700">
    <property type="term" value="F:DNA-binding transcription factor activity"/>
    <property type="evidence" value="ECO:0007669"/>
    <property type="project" value="InterPro"/>
</dbReference>
<gene>
    <name evidence="5" type="ordered locus">Cyan7425_4462</name>
</gene>
<evidence type="ECO:0000256" key="1">
    <source>
        <dbReference type="ARBA" id="ARBA00023015"/>
    </source>
</evidence>
<keyword evidence="3" id="KW-0804">Transcription</keyword>
<keyword evidence="2" id="KW-0238">DNA-binding</keyword>
<reference evidence="5" key="1">
    <citation type="submission" date="2009-01" db="EMBL/GenBank/DDBJ databases">
        <title>Complete sequence of chromosome Cyanothece sp. PCC 7425.</title>
        <authorList>
            <consortium name="US DOE Joint Genome Institute"/>
            <person name="Lucas S."/>
            <person name="Copeland A."/>
            <person name="Lapidus A."/>
            <person name="Glavina del Rio T."/>
            <person name="Dalin E."/>
            <person name="Tice H."/>
            <person name="Bruce D."/>
            <person name="Goodwin L."/>
            <person name="Pitluck S."/>
            <person name="Sims D."/>
            <person name="Meineke L."/>
            <person name="Brettin T."/>
            <person name="Detter J.C."/>
            <person name="Han C."/>
            <person name="Larimer F."/>
            <person name="Land M."/>
            <person name="Hauser L."/>
            <person name="Kyrpides N."/>
            <person name="Ovchinnikova G."/>
            <person name="Liberton M."/>
            <person name="Stoeckel J."/>
            <person name="Banerjee A."/>
            <person name="Singh A."/>
            <person name="Page L."/>
            <person name="Sato H."/>
            <person name="Zhao L."/>
            <person name="Sherman L."/>
            <person name="Pakrasi H."/>
            <person name="Richardson P."/>
        </authorList>
    </citation>
    <scope>NUCLEOTIDE SEQUENCE</scope>
    <source>
        <strain evidence="5">PCC 7425</strain>
    </source>
</reference>
<dbReference type="PANTHER" id="PTHR43132">
    <property type="entry name" value="ARSENICAL RESISTANCE OPERON REPRESSOR ARSR-RELATED"/>
    <property type="match status" value="1"/>
</dbReference>
<dbReference type="HOGENOM" id="CLU_1537549_0_0_3"/>
<dbReference type="InterPro" id="IPR001845">
    <property type="entry name" value="HTH_ArsR_DNA-bd_dom"/>
</dbReference>
<dbReference type="InterPro" id="IPR011991">
    <property type="entry name" value="ArsR-like_HTH"/>
</dbReference>
<dbReference type="InterPro" id="IPR051011">
    <property type="entry name" value="Metal_resp_trans_reg"/>
</dbReference>
<keyword evidence="1" id="KW-0805">Transcription regulation</keyword>
<dbReference type="NCBIfam" id="NF033788">
    <property type="entry name" value="HTH_metalloreg"/>
    <property type="match status" value="1"/>
</dbReference>
<dbReference type="PRINTS" id="PR00778">
    <property type="entry name" value="HTHARSR"/>
</dbReference>
<dbReference type="STRING" id="395961.Cyan7425_4462"/>
<dbReference type="SMART" id="SM00418">
    <property type="entry name" value="HTH_ARSR"/>
    <property type="match status" value="1"/>
</dbReference>
<dbReference type="KEGG" id="cyn:Cyan7425_4462"/>
<dbReference type="PANTHER" id="PTHR43132:SF6">
    <property type="entry name" value="HTH-TYPE TRANSCRIPTIONAL REPRESSOR CZRA"/>
    <property type="match status" value="1"/>
</dbReference>
<protein>
    <submittedName>
        <fullName evidence="5">Transcriptional regulator, ArsR family</fullName>
    </submittedName>
</protein>
<evidence type="ECO:0000256" key="2">
    <source>
        <dbReference type="ARBA" id="ARBA00023125"/>
    </source>
</evidence>
<dbReference type="PROSITE" id="PS50987">
    <property type="entry name" value="HTH_ARSR_2"/>
    <property type="match status" value="1"/>
</dbReference>
<dbReference type="Gene3D" id="1.10.10.10">
    <property type="entry name" value="Winged helix-like DNA-binding domain superfamily/Winged helix DNA-binding domain"/>
    <property type="match status" value="1"/>
</dbReference>
<sequence length="174" mass="19299">MRWLKTVKLTAVEPVPTDILKGQDVGTRAVVAIPEFCSPMPDQPAESTAALPEDGDDLCCDLPHAHPDGAGDRPPQEILNSEKAQRMAEFLGFLADPNRLRLLSILAQQEMCVGDLAVSLGMNESAVSHQLRTLRAIRLVSSRKQGRHVFYRLQDHHVLDFYQAVLEHLDEPDA</sequence>
<dbReference type="eggNOG" id="COG0640">
    <property type="taxonomic scope" value="Bacteria"/>
</dbReference>
<dbReference type="GO" id="GO:0003677">
    <property type="term" value="F:DNA binding"/>
    <property type="evidence" value="ECO:0007669"/>
    <property type="project" value="UniProtKB-KW"/>
</dbReference>
<dbReference type="SUPFAM" id="SSF46785">
    <property type="entry name" value="Winged helix' DNA-binding domain"/>
    <property type="match status" value="1"/>
</dbReference>
<name>B8HK22_CYAP4</name>
<dbReference type="AlphaFoldDB" id="B8HK22"/>
<evidence type="ECO:0000259" key="4">
    <source>
        <dbReference type="PROSITE" id="PS50987"/>
    </source>
</evidence>
<feature type="domain" description="HTH arsR-type" evidence="4">
    <location>
        <begin position="79"/>
        <end position="173"/>
    </location>
</feature>
<accession>B8HK22</accession>
<dbReference type="InterPro" id="IPR036388">
    <property type="entry name" value="WH-like_DNA-bd_sf"/>
</dbReference>
<evidence type="ECO:0000313" key="5">
    <source>
        <dbReference type="EMBL" id="ACL46772.1"/>
    </source>
</evidence>
<dbReference type="Pfam" id="PF01022">
    <property type="entry name" value="HTH_5"/>
    <property type="match status" value="1"/>
</dbReference>
<dbReference type="InterPro" id="IPR036390">
    <property type="entry name" value="WH_DNA-bd_sf"/>
</dbReference>
<proteinExistence type="predicted"/>
<organism evidence="5">
    <name type="scientific">Cyanothece sp. (strain PCC 7425 / ATCC 29141)</name>
    <dbReference type="NCBI Taxonomy" id="395961"/>
    <lineage>
        <taxon>Bacteria</taxon>
        <taxon>Bacillati</taxon>
        <taxon>Cyanobacteriota</taxon>
        <taxon>Cyanophyceae</taxon>
        <taxon>Gomontiellales</taxon>
        <taxon>Cyanothecaceae</taxon>
        <taxon>Cyanothece</taxon>
    </lineage>
</organism>
<dbReference type="CDD" id="cd00090">
    <property type="entry name" value="HTH_ARSR"/>
    <property type="match status" value="1"/>
</dbReference>
<dbReference type="EMBL" id="CP001344">
    <property type="protein sequence ID" value="ACL46772.1"/>
    <property type="molecule type" value="Genomic_DNA"/>
</dbReference>
<evidence type="ECO:0000256" key="3">
    <source>
        <dbReference type="ARBA" id="ARBA00023163"/>
    </source>
</evidence>